<evidence type="ECO:0000313" key="2">
    <source>
        <dbReference type="EMBL" id="KAJ9594424.1"/>
    </source>
</evidence>
<reference evidence="2" key="1">
    <citation type="journal article" date="2023" name="IScience">
        <title>Live-bearing cockroach genome reveals convergent evolutionary mechanisms linked to viviparity in insects and beyond.</title>
        <authorList>
            <person name="Fouks B."/>
            <person name="Harrison M.C."/>
            <person name="Mikhailova A.A."/>
            <person name="Marchal E."/>
            <person name="English S."/>
            <person name="Carruthers M."/>
            <person name="Jennings E.C."/>
            <person name="Chiamaka E.L."/>
            <person name="Frigard R.A."/>
            <person name="Pippel M."/>
            <person name="Attardo G.M."/>
            <person name="Benoit J.B."/>
            <person name="Bornberg-Bauer E."/>
            <person name="Tobe S.S."/>
        </authorList>
    </citation>
    <scope>NUCLEOTIDE SEQUENCE</scope>
    <source>
        <strain evidence="2">Stay&amp;Tobe</strain>
    </source>
</reference>
<accession>A0AAD8A8I9</accession>
<dbReference type="Pfam" id="PF02198">
    <property type="entry name" value="SAM_PNT"/>
    <property type="match status" value="1"/>
</dbReference>
<feature type="domain" description="PNT" evidence="1">
    <location>
        <begin position="86"/>
        <end position="173"/>
    </location>
</feature>
<reference evidence="2" key="2">
    <citation type="submission" date="2023-05" db="EMBL/GenBank/DDBJ databases">
        <authorList>
            <person name="Fouks B."/>
        </authorList>
    </citation>
    <scope>NUCLEOTIDE SEQUENCE</scope>
    <source>
        <strain evidence="2">Stay&amp;Tobe</strain>
        <tissue evidence="2">Testes</tissue>
    </source>
</reference>
<keyword evidence="3" id="KW-1185">Reference proteome</keyword>
<organism evidence="2 3">
    <name type="scientific">Diploptera punctata</name>
    <name type="common">Pacific beetle cockroach</name>
    <dbReference type="NCBI Taxonomy" id="6984"/>
    <lineage>
        <taxon>Eukaryota</taxon>
        <taxon>Metazoa</taxon>
        <taxon>Ecdysozoa</taxon>
        <taxon>Arthropoda</taxon>
        <taxon>Hexapoda</taxon>
        <taxon>Insecta</taxon>
        <taxon>Pterygota</taxon>
        <taxon>Neoptera</taxon>
        <taxon>Polyneoptera</taxon>
        <taxon>Dictyoptera</taxon>
        <taxon>Blattodea</taxon>
        <taxon>Blaberoidea</taxon>
        <taxon>Blaberidae</taxon>
        <taxon>Diplopterinae</taxon>
        <taxon>Diploptera</taxon>
    </lineage>
</organism>
<dbReference type="SMART" id="SM00251">
    <property type="entry name" value="SAM_PNT"/>
    <property type="match status" value="1"/>
</dbReference>
<dbReference type="PROSITE" id="PS51433">
    <property type="entry name" value="PNT"/>
    <property type="match status" value="1"/>
</dbReference>
<dbReference type="InterPro" id="IPR013761">
    <property type="entry name" value="SAM/pointed_sf"/>
</dbReference>
<dbReference type="AlphaFoldDB" id="A0AAD8A8I9"/>
<dbReference type="Proteomes" id="UP001233999">
    <property type="component" value="Unassembled WGS sequence"/>
</dbReference>
<dbReference type="EMBL" id="JASPKZ010003046">
    <property type="protein sequence ID" value="KAJ9594424.1"/>
    <property type="molecule type" value="Genomic_DNA"/>
</dbReference>
<dbReference type="SUPFAM" id="SSF47769">
    <property type="entry name" value="SAM/Pointed domain"/>
    <property type="match status" value="1"/>
</dbReference>
<name>A0AAD8A8I9_DIPPU</name>
<evidence type="ECO:0000313" key="3">
    <source>
        <dbReference type="Proteomes" id="UP001233999"/>
    </source>
</evidence>
<dbReference type="GO" id="GO:0043565">
    <property type="term" value="F:sequence-specific DNA binding"/>
    <property type="evidence" value="ECO:0007669"/>
    <property type="project" value="InterPro"/>
</dbReference>
<sequence>CDVTLSENCKKSSLTPAAARRNPSCSDPQTLLLRVTRFLRLSRKIRRSRCWTVNPLVVLPRRTKVMRRVETRNKVKCVRYNQQRLKGQNVTPGMETRDSIPSDPGEWNAGHVKSWLKWSTRQFSLSPVPDPDKFPSSGTELLELSRSEFETRSGSSRSGRLLAVHLAHLRHSVTGRSTSPMQEHVHLEDDEEQDILPLSKLVSLILIY</sequence>
<protein>
    <recommendedName>
        <fullName evidence="1">PNT domain-containing protein</fullName>
    </recommendedName>
</protein>
<comment type="caution">
    <text evidence="2">The sequence shown here is derived from an EMBL/GenBank/DDBJ whole genome shotgun (WGS) entry which is preliminary data.</text>
</comment>
<gene>
    <name evidence="2" type="ORF">L9F63_014149</name>
</gene>
<proteinExistence type="predicted"/>
<feature type="non-terminal residue" evidence="2">
    <location>
        <position position="1"/>
    </location>
</feature>
<dbReference type="Gene3D" id="1.10.150.50">
    <property type="entry name" value="Transcription Factor, Ets-1"/>
    <property type="match status" value="1"/>
</dbReference>
<feature type="non-terminal residue" evidence="2">
    <location>
        <position position="208"/>
    </location>
</feature>
<dbReference type="InterPro" id="IPR003118">
    <property type="entry name" value="Pointed_dom"/>
</dbReference>
<dbReference type="CDD" id="cd08203">
    <property type="entry name" value="SAM_PNT"/>
    <property type="match status" value="1"/>
</dbReference>
<evidence type="ECO:0000259" key="1">
    <source>
        <dbReference type="PROSITE" id="PS51433"/>
    </source>
</evidence>